<evidence type="ECO:0000256" key="6">
    <source>
        <dbReference type="ARBA" id="ARBA00022840"/>
    </source>
</evidence>
<dbReference type="InterPro" id="IPR003439">
    <property type="entry name" value="ABC_transporter-like_ATP-bd"/>
</dbReference>
<evidence type="ECO:0000256" key="5">
    <source>
        <dbReference type="ARBA" id="ARBA00022741"/>
    </source>
</evidence>
<evidence type="ECO:0000256" key="7">
    <source>
        <dbReference type="ARBA" id="ARBA00022989"/>
    </source>
</evidence>
<reference evidence="13" key="1">
    <citation type="submission" date="2020-11" db="EMBL/GenBank/DDBJ databases">
        <authorList>
            <consortium name="DOE Joint Genome Institute"/>
            <person name="Ahrendt S."/>
            <person name="Riley R."/>
            <person name="Andreopoulos W."/>
            <person name="Labutti K."/>
            <person name="Pangilinan J."/>
            <person name="Ruiz-Duenas F.J."/>
            <person name="Barrasa J.M."/>
            <person name="Sanchez-Garcia M."/>
            <person name="Camarero S."/>
            <person name="Miyauchi S."/>
            <person name="Serrano A."/>
            <person name="Linde D."/>
            <person name="Babiker R."/>
            <person name="Drula E."/>
            <person name="Ayuso-Fernandez I."/>
            <person name="Pacheco R."/>
            <person name="Padilla G."/>
            <person name="Ferreira P."/>
            <person name="Barriuso J."/>
            <person name="Kellner H."/>
            <person name="Castanera R."/>
            <person name="Alfaro M."/>
            <person name="Ramirez L."/>
            <person name="Pisabarro A.G."/>
            <person name="Kuo A."/>
            <person name="Tritt A."/>
            <person name="Lipzen A."/>
            <person name="He G."/>
            <person name="Yan M."/>
            <person name="Ng V."/>
            <person name="Cullen D."/>
            <person name="Martin F."/>
            <person name="Rosso M.-N."/>
            <person name="Henrissat B."/>
            <person name="Hibbett D."/>
            <person name="Martinez A.T."/>
            <person name="Grigoriev I.V."/>
        </authorList>
    </citation>
    <scope>NUCLEOTIDE SEQUENCE</scope>
    <source>
        <strain evidence="13">CBS 506.95</strain>
    </source>
</reference>
<feature type="transmembrane region" description="Helical" evidence="10">
    <location>
        <begin position="148"/>
        <end position="167"/>
    </location>
</feature>
<dbReference type="FunFam" id="3.40.50.300:FF:000838">
    <property type="entry name" value="ABC multidrug transporter (Eurofung)"/>
    <property type="match status" value="1"/>
</dbReference>
<dbReference type="Gene3D" id="3.40.50.300">
    <property type="entry name" value="P-loop containing nucleotide triphosphate hydrolases"/>
    <property type="match status" value="2"/>
</dbReference>
<dbReference type="PROSITE" id="PS00211">
    <property type="entry name" value="ABC_TRANSPORTER_1"/>
    <property type="match status" value="1"/>
</dbReference>
<feature type="transmembrane region" description="Helical" evidence="10">
    <location>
        <begin position="464"/>
        <end position="482"/>
    </location>
</feature>
<evidence type="ECO:0000313" key="13">
    <source>
        <dbReference type="EMBL" id="KAF9533204.1"/>
    </source>
</evidence>
<feature type="transmembrane region" description="Helical" evidence="10">
    <location>
        <begin position="303"/>
        <end position="325"/>
    </location>
</feature>
<dbReference type="SUPFAM" id="SSF90123">
    <property type="entry name" value="ABC transporter transmembrane region"/>
    <property type="match status" value="2"/>
</dbReference>
<feature type="compositionally biased region" description="Polar residues" evidence="9">
    <location>
        <begin position="396"/>
        <end position="412"/>
    </location>
</feature>
<feature type="transmembrane region" description="Helical" evidence="10">
    <location>
        <begin position="40"/>
        <end position="65"/>
    </location>
</feature>
<evidence type="ECO:0000259" key="12">
    <source>
        <dbReference type="PROSITE" id="PS50929"/>
    </source>
</evidence>
<dbReference type="OrthoDB" id="6500128at2759"/>
<keyword evidence="8 10" id="KW-0472">Membrane</keyword>
<dbReference type="CDD" id="cd18604">
    <property type="entry name" value="ABC_6TM_VMR1_D2_like"/>
    <property type="match status" value="1"/>
</dbReference>
<keyword evidence="5" id="KW-0547">Nucleotide-binding</keyword>
<keyword evidence="14" id="KW-1185">Reference proteome</keyword>
<dbReference type="SUPFAM" id="SSF52540">
    <property type="entry name" value="P-loop containing nucleoside triphosphate hydrolases"/>
    <property type="match status" value="2"/>
</dbReference>
<keyword evidence="2" id="KW-0813">Transport</keyword>
<comment type="subcellular location">
    <subcellularLocation>
        <location evidence="1">Membrane</location>
        <topology evidence="1">Multi-pass membrane protein</topology>
    </subcellularLocation>
</comment>
<feature type="transmembrane region" description="Helical" evidence="10">
    <location>
        <begin position="549"/>
        <end position="571"/>
    </location>
</feature>
<dbReference type="GO" id="GO:0016020">
    <property type="term" value="C:membrane"/>
    <property type="evidence" value="ECO:0007669"/>
    <property type="project" value="UniProtKB-SubCell"/>
</dbReference>
<organism evidence="13 14">
    <name type="scientific">Crepidotus variabilis</name>
    <dbReference type="NCBI Taxonomy" id="179855"/>
    <lineage>
        <taxon>Eukaryota</taxon>
        <taxon>Fungi</taxon>
        <taxon>Dikarya</taxon>
        <taxon>Basidiomycota</taxon>
        <taxon>Agaricomycotina</taxon>
        <taxon>Agaricomycetes</taxon>
        <taxon>Agaricomycetidae</taxon>
        <taxon>Agaricales</taxon>
        <taxon>Agaricineae</taxon>
        <taxon>Crepidotaceae</taxon>
        <taxon>Crepidotus</taxon>
    </lineage>
</organism>
<feature type="transmembrane region" description="Helical" evidence="10">
    <location>
        <begin position="1092"/>
        <end position="1116"/>
    </location>
</feature>
<dbReference type="PANTHER" id="PTHR24223:SF356">
    <property type="entry name" value="ATP-BINDING CASSETTE TRANSPORTER ABC4"/>
    <property type="match status" value="1"/>
</dbReference>
<proteinExistence type="predicted"/>
<dbReference type="CDD" id="cd03244">
    <property type="entry name" value="ABCC_MRP_domain2"/>
    <property type="match status" value="1"/>
</dbReference>
<feature type="transmembrane region" description="Helical" evidence="10">
    <location>
        <begin position="997"/>
        <end position="1020"/>
    </location>
</feature>
<evidence type="ECO:0000259" key="11">
    <source>
        <dbReference type="PROSITE" id="PS50893"/>
    </source>
</evidence>
<dbReference type="Proteomes" id="UP000807306">
    <property type="component" value="Unassembled WGS sequence"/>
</dbReference>
<feature type="domain" description="ABC transporter" evidence="11">
    <location>
        <begin position="1278"/>
        <end position="1515"/>
    </location>
</feature>
<feature type="region of interest" description="Disordered" evidence="9">
    <location>
        <begin position="362"/>
        <end position="412"/>
    </location>
</feature>
<comment type="caution">
    <text evidence="13">The sequence shown here is derived from an EMBL/GenBank/DDBJ whole genome shotgun (WGS) entry which is preliminary data.</text>
</comment>
<dbReference type="PANTHER" id="PTHR24223">
    <property type="entry name" value="ATP-BINDING CASSETTE SUB-FAMILY C"/>
    <property type="match status" value="1"/>
</dbReference>
<dbReference type="InterPro" id="IPR011527">
    <property type="entry name" value="ABC1_TM_dom"/>
</dbReference>
<dbReference type="PROSITE" id="PS50929">
    <property type="entry name" value="ABC_TM1F"/>
    <property type="match status" value="2"/>
</dbReference>
<evidence type="ECO:0000256" key="8">
    <source>
        <dbReference type="ARBA" id="ARBA00023136"/>
    </source>
</evidence>
<feature type="transmembrane region" description="Helical" evidence="10">
    <location>
        <begin position="952"/>
        <end position="977"/>
    </location>
</feature>
<dbReference type="InterPro" id="IPR036640">
    <property type="entry name" value="ABC1_TM_sf"/>
</dbReference>
<dbReference type="GO" id="GO:0005524">
    <property type="term" value="F:ATP binding"/>
    <property type="evidence" value="ECO:0007669"/>
    <property type="project" value="UniProtKB-KW"/>
</dbReference>
<feature type="domain" description="ABC transmembrane type-1" evidence="12">
    <location>
        <begin position="957"/>
        <end position="1207"/>
    </location>
</feature>
<dbReference type="EMBL" id="MU157829">
    <property type="protein sequence ID" value="KAF9533204.1"/>
    <property type="molecule type" value="Genomic_DNA"/>
</dbReference>
<evidence type="ECO:0000256" key="9">
    <source>
        <dbReference type="SAM" id="MobiDB-lite"/>
    </source>
</evidence>
<evidence type="ECO:0000313" key="14">
    <source>
        <dbReference type="Proteomes" id="UP000807306"/>
    </source>
</evidence>
<feature type="transmembrane region" description="Helical" evidence="10">
    <location>
        <begin position="85"/>
        <end position="103"/>
    </location>
</feature>
<keyword evidence="3 10" id="KW-0812">Transmembrane</keyword>
<sequence>MARKRNELAQHRLPNLESVHTGSRFTVHAGIQRHGSTTAFIFNIARLVGCLALLCASVAKLLTWTKGNEESWHKGWYWMLRDPEIYITCTYLYALVLASVGFLSRRRGPLASSYLTWLLLTNVCVFGYRDVWPLATFNQEPADMSEGFFLWIKLGVLASTALLPPLFSPWKYRPVDPKNPMAEPNPEQVCSTFSFVSYSFLDRIIFLGYRVPHLSYQQLPPLCDTDFAAHLREQAFRHLDIYSGGKKEHLFFSLTRVFGKGYTQVGLLLLAHTVFVFVSPIAIGRVLDYIETSGKDATVRPWFWVLCLFLSPVLRTTMWHTMVFIQTRSLVRAESLLTELVFEHSFRIRLKADLAAEKLGSEQDPLVGGSDSTSLAESSVSSVGNQGQPSELKVVASQNTSRNSSPFDKTSGSSVNLVGKINNLLTTDLSAIIESRDWIVLVASMPPQLIGSIIYLYIILGWSAFVGLGIMIVFLPLPGYLAKRIQKLGRQRMKQSDARVQDVTEAVNVIRMIKLFGWERRVYDRIEEKRKDELHTLLKFKRGLNLHCLAIDLAGSVVVPALTMLATYATYTLVAHGELKPSMIFPSLVAFALLRGQMNRIAYHVGQSIQGKIALERLGDFLHNTELLDNFSDIDKPILNDGDQLDTRKHLIGFRDTSFAWSIETDQSSASQSRRTYRLSVDGEVLFRKNAINLILGPTGSGKTSLLMALLGEMHHIPQCSRSWFNLPRGDGVAYAAQESWVQSATIRENILFGTPYNDARYRKVLHQCALERDLELFAAGDSTEVGEKGLTLSGGQKARVTLARAIYSYADVVLLDDILAALDVHTAVWIVEKCLKGDLIQGRTVLLVTHNIALVQPISQFVVSVDINGSVHVLEPSEQPEKSEAVEATLREIVEEVYQEIKPLGEQQLLEEFDNKPSDGKLVLEEEISEGRITWQSIKLFLDGMGRNRPIIFLSLCVSGFLLIDWLNIFQTWFLGYWSSQYEDREALEVPAASYLGMYSLTLFTSIVIYTATFAYFGVSSMRASRLINANLMNSIFKATLRQVRMNWWLDKTPTARIITRCTQDINAVDVVIPNTFGQLLDFTLRLLDRLVVIGFFSPVFLFPGLAFTGLGLYLGNIYISAQLSVKRELSNARSPLLAHTNAAIAGLVSIRAFGAEEAFKVESMKRLDHYVRIARVTYNLNRWIGVRNEFLGALFTGGLAAYLVYGRAIGSANTGLSLNMAVDFCMLNTFWIRTFNEFEVQSNSLERIHGYLQIEHEPDAVPDRKPPAAWPSSGQLSVDNLSARYSEDGPRVLDKISFQVKSGERIGLVGRTGSGKSSLALALLRCILTDGAVRYDGVLTDTLNLEDLRSKVTIIPQIPELLSGDLRRNLDPFEEHDDATLNDALRAAGLSSLQEELGESKLNLDSSIASGGNNLSVGQRQIIALARAMIRNSKILILDEATSAIDYKTDAVIQNTLRHELSRDTTVITIAHRLQTIMDADKIMVLDAGRMVEFDTPSALLQKPDGLFKSLVNESGDKESLLQMVQY</sequence>
<feature type="transmembrane region" description="Helical" evidence="10">
    <location>
        <begin position="265"/>
        <end position="283"/>
    </location>
</feature>
<feature type="transmembrane region" description="Helical" evidence="10">
    <location>
        <begin position="110"/>
        <end position="128"/>
    </location>
</feature>
<dbReference type="PROSITE" id="PS50893">
    <property type="entry name" value="ABC_TRANSPORTER_2"/>
    <property type="match status" value="2"/>
</dbReference>
<dbReference type="InterPro" id="IPR003593">
    <property type="entry name" value="AAA+_ATPase"/>
</dbReference>
<keyword evidence="7 10" id="KW-1133">Transmembrane helix</keyword>
<dbReference type="InterPro" id="IPR017871">
    <property type="entry name" value="ABC_transporter-like_CS"/>
</dbReference>
<feature type="domain" description="ABC transporter" evidence="11">
    <location>
        <begin position="663"/>
        <end position="902"/>
    </location>
</feature>
<dbReference type="Pfam" id="PF00005">
    <property type="entry name" value="ABC_tran"/>
    <property type="match status" value="2"/>
</dbReference>
<accession>A0A9P6EQF8</accession>
<keyword evidence="6" id="KW-0067">ATP-binding</keyword>
<protein>
    <submittedName>
        <fullName evidence="13">Multidrug resistance-associated ABC transporter</fullName>
    </submittedName>
</protein>
<evidence type="ECO:0000256" key="3">
    <source>
        <dbReference type="ARBA" id="ARBA00022692"/>
    </source>
</evidence>
<feature type="domain" description="ABC transmembrane type-1" evidence="12">
    <location>
        <begin position="265"/>
        <end position="610"/>
    </location>
</feature>
<dbReference type="CDD" id="cd18596">
    <property type="entry name" value="ABC_6TM_VMR1_D1_like"/>
    <property type="match status" value="1"/>
</dbReference>
<dbReference type="InterPro" id="IPR027417">
    <property type="entry name" value="P-loop_NTPase"/>
</dbReference>
<dbReference type="Pfam" id="PF00664">
    <property type="entry name" value="ABC_membrane"/>
    <property type="match status" value="2"/>
</dbReference>
<dbReference type="FunFam" id="1.20.1560.10:FF:000013">
    <property type="entry name" value="ABC transporter C family member 2"/>
    <property type="match status" value="1"/>
</dbReference>
<name>A0A9P6EQF8_9AGAR</name>
<dbReference type="CDD" id="cd03250">
    <property type="entry name" value="ABCC_MRP_domain1"/>
    <property type="match status" value="1"/>
</dbReference>
<feature type="compositionally biased region" description="Low complexity" evidence="9">
    <location>
        <begin position="370"/>
        <end position="382"/>
    </location>
</feature>
<evidence type="ECO:0000256" key="10">
    <source>
        <dbReference type="SAM" id="Phobius"/>
    </source>
</evidence>
<evidence type="ECO:0000256" key="1">
    <source>
        <dbReference type="ARBA" id="ARBA00004141"/>
    </source>
</evidence>
<dbReference type="Gene3D" id="1.20.1560.10">
    <property type="entry name" value="ABC transporter type 1, transmembrane domain"/>
    <property type="match status" value="2"/>
</dbReference>
<dbReference type="GO" id="GO:0016887">
    <property type="term" value="F:ATP hydrolysis activity"/>
    <property type="evidence" value="ECO:0007669"/>
    <property type="project" value="InterPro"/>
</dbReference>
<evidence type="ECO:0000256" key="4">
    <source>
        <dbReference type="ARBA" id="ARBA00022737"/>
    </source>
</evidence>
<evidence type="ECO:0000256" key="2">
    <source>
        <dbReference type="ARBA" id="ARBA00022448"/>
    </source>
</evidence>
<dbReference type="InterPro" id="IPR050173">
    <property type="entry name" value="ABC_transporter_C-like"/>
</dbReference>
<dbReference type="GO" id="GO:0140359">
    <property type="term" value="F:ABC-type transporter activity"/>
    <property type="evidence" value="ECO:0007669"/>
    <property type="project" value="InterPro"/>
</dbReference>
<keyword evidence="4" id="KW-0677">Repeat</keyword>
<gene>
    <name evidence="13" type="ORF">CPB83DRAFT_942912</name>
</gene>
<dbReference type="SMART" id="SM00382">
    <property type="entry name" value="AAA"/>
    <property type="match status" value="2"/>
</dbReference>